<feature type="domain" description="DnaB/C C-terminal" evidence="2">
    <location>
        <begin position="135"/>
        <end position="201"/>
    </location>
</feature>
<accession>A0A5C5SAV9</accession>
<dbReference type="InterPro" id="IPR036388">
    <property type="entry name" value="WH-like_DNA-bd_sf"/>
</dbReference>
<evidence type="ECO:0000256" key="1">
    <source>
        <dbReference type="ARBA" id="ARBA00093462"/>
    </source>
</evidence>
<evidence type="ECO:0000259" key="2">
    <source>
        <dbReference type="Pfam" id="PF07261"/>
    </source>
</evidence>
<dbReference type="Proteomes" id="UP000317430">
    <property type="component" value="Unassembled WGS sequence"/>
</dbReference>
<dbReference type="InterPro" id="IPR006343">
    <property type="entry name" value="DnaB/C_C"/>
</dbReference>
<dbReference type="AlphaFoldDB" id="A0A5C5SAV9"/>
<dbReference type="Pfam" id="PF07261">
    <property type="entry name" value="DnaB_2"/>
    <property type="match status" value="1"/>
</dbReference>
<dbReference type="PANTHER" id="PTHR37293:SF6">
    <property type="entry name" value="DNA REPLICATION PROTEIN DNAD"/>
    <property type="match status" value="1"/>
</dbReference>
<dbReference type="SUPFAM" id="SSF158499">
    <property type="entry name" value="DnaD domain-like"/>
    <property type="match status" value="1"/>
</dbReference>
<reference evidence="3 4" key="1">
    <citation type="submission" date="2019-08" db="EMBL/GenBank/DDBJ databases">
        <authorList>
            <person name="Lei W."/>
        </authorList>
    </citation>
    <scope>NUCLEOTIDE SEQUENCE [LARGE SCALE GENOMIC DNA]</scope>
    <source>
        <strain evidence="3 4">CCUG 66496</strain>
    </source>
</reference>
<dbReference type="NCBIfam" id="TIGR01446">
    <property type="entry name" value="DnaD_dom"/>
    <property type="match status" value="1"/>
</dbReference>
<protein>
    <submittedName>
        <fullName evidence="3">DnaD domain-containing protein</fullName>
    </submittedName>
</protein>
<gene>
    <name evidence="3" type="ORF">FRX57_03560</name>
</gene>
<dbReference type="InterPro" id="IPR053162">
    <property type="entry name" value="DnaD"/>
</dbReference>
<name>A0A5C5SAV9_9STRE</name>
<comment type="caution">
    <text evidence="3">The sequence shown here is derived from an EMBL/GenBank/DDBJ whole genome shotgun (WGS) entry which is preliminary data.</text>
</comment>
<dbReference type="Gene3D" id="1.10.10.630">
    <property type="entry name" value="DnaD domain-like"/>
    <property type="match status" value="1"/>
</dbReference>
<evidence type="ECO:0000313" key="4">
    <source>
        <dbReference type="Proteomes" id="UP000317430"/>
    </source>
</evidence>
<proteinExistence type="inferred from homology"/>
<dbReference type="InterPro" id="IPR034829">
    <property type="entry name" value="DnaD-like_sf"/>
</dbReference>
<dbReference type="PANTHER" id="PTHR37293">
    <property type="entry name" value="PHAGE REPLICATION PROTEIN-RELATED"/>
    <property type="match status" value="1"/>
</dbReference>
<dbReference type="Gene3D" id="1.10.10.10">
    <property type="entry name" value="Winged helix-like DNA-binding domain superfamily/Winged helix DNA-binding domain"/>
    <property type="match status" value="1"/>
</dbReference>
<dbReference type="EMBL" id="VOHL01000002">
    <property type="protein sequence ID" value="TWS98017.1"/>
    <property type="molecule type" value="Genomic_DNA"/>
</dbReference>
<dbReference type="OrthoDB" id="9770238at2"/>
<dbReference type="RefSeq" id="WP_146566769.1">
    <property type="nucleotide sequence ID" value="NZ_VOHL01000002.1"/>
</dbReference>
<evidence type="ECO:0000313" key="3">
    <source>
        <dbReference type="EMBL" id="TWS98017.1"/>
    </source>
</evidence>
<keyword evidence="4" id="KW-1185">Reference proteome</keyword>
<sequence length="232" mass="26706">MSILEHYQKGNLVLPASLLLNYKDIFSSADDFLVWQFFFLQNTTRHELAPSQIANALGKSIEAINGSITNLINQELLAIRSISVNGLEETIFDTSLALDKLEKLEGQQHNLLTSLPQEKDKDLSKVLPDLLKDFEQAGWVLTPFQLEDMQKWIQEDQLEPVLIREALRESVYSNTRNWRYLSKILQNWKKDGLSTLADIEQMRQGREQIKPETVDALDDDFFAAANDLWGRR</sequence>
<comment type="similarity">
    <text evidence="1">Belongs to the DnaB/DnaD family.</text>
</comment>
<organism evidence="3 4">
    <name type="scientific">Streptococcus cuniculipharyngis</name>
    <dbReference type="NCBI Taxonomy" id="1562651"/>
    <lineage>
        <taxon>Bacteria</taxon>
        <taxon>Bacillati</taxon>
        <taxon>Bacillota</taxon>
        <taxon>Bacilli</taxon>
        <taxon>Lactobacillales</taxon>
        <taxon>Streptococcaceae</taxon>
        <taxon>Streptococcus</taxon>
    </lineage>
</organism>